<name>A0ABX1WQP7_9BACT</name>
<dbReference type="Gene3D" id="2.170.130.10">
    <property type="entry name" value="TonB-dependent receptor, plug domain"/>
    <property type="match status" value="1"/>
</dbReference>
<dbReference type="Proteomes" id="UP000732105">
    <property type="component" value="Unassembled WGS sequence"/>
</dbReference>
<evidence type="ECO:0000313" key="4">
    <source>
        <dbReference type="EMBL" id="NOU58383.1"/>
    </source>
</evidence>
<evidence type="ECO:0000256" key="1">
    <source>
        <dbReference type="ARBA" id="ARBA00022729"/>
    </source>
</evidence>
<protein>
    <submittedName>
        <fullName evidence="4">TonB-dependent receptor</fullName>
    </submittedName>
</protein>
<dbReference type="SUPFAM" id="SSF49464">
    <property type="entry name" value="Carboxypeptidase regulatory domain-like"/>
    <property type="match status" value="1"/>
</dbReference>
<keyword evidence="5" id="KW-1185">Reference proteome</keyword>
<dbReference type="InterPro" id="IPR012910">
    <property type="entry name" value="Plug_dom"/>
</dbReference>
<evidence type="ECO:0000256" key="2">
    <source>
        <dbReference type="SAM" id="SignalP"/>
    </source>
</evidence>
<comment type="caution">
    <text evidence="4">The sequence shown here is derived from an EMBL/GenBank/DDBJ whole genome shotgun (WGS) entry which is preliminary data.</text>
</comment>
<sequence>MKFKILSYCLVFAVLLTNKSIYAQETITFSGKVIVAESEIPVELATVVLKEVHKWSVTNNNGEFTIENVQAGDYILYVSCLGYKTIEQKITLRSGIKNFQISMEVETQGLNEVTVIAEESRVNGTSSTIKKDALRHLQPSSFADILELLPGGVTVKNKMTSMQLISLREPLEANDYDYDYNTSFGTAFVIDGHTLSNDAELQNITDGNGSYIANRNTTGKGIDMRLISTDNIESVEIVRGIPSVKYGDLTSGLVNIKRSYKAKPFYARIKSDPGSKLFSVGKGIDLNDDSRLNMDLDFLDYKADARNPKVNYSRITGSIRFEYKKEAKNSITFHSNFDYTGSFDESKTDPEIDVQESVYDSKYNKIVFGSSLNISNNTSSWFKNLDVLVNASYTQNEKNLTEPVAGNRTPVYTNREEGEFYGTYLPGSYMGHLKLDGKPVYISSDISSYLVAKTFNLNHNILLGANWNYSKNFGDGEVYDETRPLYAGVGRPRASKDIPSMQKIAVYFEDKIVLPISLHTIIFKGGVRANRALNVNSAYKISDKFYFDPRINLNWKLPEINIWNQDVNLEFIGGYGMHSKFPGLSHLYPDVQYFDKVQLTYYSQNENLRQVHYKTKIVDPVNYELDPIRNEKFELGLNIRLGKIRAYLNAYREELKNGYKNLSRVAVMDYKLYDISSGPQPKDINEPPTVDMFEFEDKKDFMFYNQNINGAKETKQGFEYQIDFGQIKALKSRISLNGAWMKAKYDLSQPTYKRPQKYIDVGLYPYVGLYNWDLGKEYEQFNTNFRADTHIKEFGLIFSTSIQCMWYYKNKRNPHNGMPDSYMDKSGNFFKYDESDTTDPVLRFLYDEPSSNEFDTKRTPIGIDINLTVSKEIGEYMKLSFYVNSILDYHPSYTTEDGLHVRRISNPYFGMELNINL</sequence>
<dbReference type="InterPro" id="IPR039426">
    <property type="entry name" value="TonB-dep_rcpt-like"/>
</dbReference>
<dbReference type="RefSeq" id="WP_171593639.1">
    <property type="nucleotide sequence ID" value="NZ_RZNH01000001.1"/>
</dbReference>
<evidence type="ECO:0000313" key="5">
    <source>
        <dbReference type="Proteomes" id="UP000732105"/>
    </source>
</evidence>
<gene>
    <name evidence="4" type="ORF">ELS83_01040</name>
</gene>
<feature type="domain" description="TonB-dependent receptor plug" evidence="3">
    <location>
        <begin position="121"/>
        <end position="250"/>
    </location>
</feature>
<dbReference type="InterPro" id="IPR008969">
    <property type="entry name" value="CarboxyPept-like_regulatory"/>
</dbReference>
<dbReference type="SUPFAM" id="SSF56935">
    <property type="entry name" value="Porins"/>
    <property type="match status" value="1"/>
</dbReference>
<feature type="signal peptide" evidence="2">
    <location>
        <begin position="1"/>
        <end position="23"/>
    </location>
</feature>
<feature type="chain" id="PRO_5047150958" evidence="2">
    <location>
        <begin position="24"/>
        <end position="917"/>
    </location>
</feature>
<dbReference type="PANTHER" id="PTHR30069:SF29">
    <property type="entry name" value="HEMOGLOBIN AND HEMOGLOBIN-HAPTOGLOBIN-BINDING PROTEIN 1-RELATED"/>
    <property type="match status" value="1"/>
</dbReference>
<organism evidence="4 5">
    <name type="scientific">Marinifilum caeruleilacunae</name>
    <dbReference type="NCBI Taxonomy" id="2499076"/>
    <lineage>
        <taxon>Bacteria</taxon>
        <taxon>Pseudomonadati</taxon>
        <taxon>Bacteroidota</taxon>
        <taxon>Bacteroidia</taxon>
        <taxon>Marinilabiliales</taxon>
        <taxon>Marinifilaceae</taxon>
    </lineage>
</organism>
<keyword evidence="4" id="KW-0675">Receptor</keyword>
<dbReference type="PANTHER" id="PTHR30069">
    <property type="entry name" value="TONB-DEPENDENT OUTER MEMBRANE RECEPTOR"/>
    <property type="match status" value="1"/>
</dbReference>
<evidence type="ECO:0000259" key="3">
    <source>
        <dbReference type="Pfam" id="PF07715"/>
    </source>
</evidence>
<dbReference type="Gene3D" id="2.60.40.1120">
    <property type="entry name" value="Carboxypeptidase-like, regulatory domain"/>
    <property type="match status" value="1"/>
</dbReference>
<proteinExistence type="predicted"/>
<dbReference type="InterPro" id="IPR037066">
    <property type="entry name" value="Plug_dom_sf"/>
</dbReference>
<dbReference type="EMBL" id="RZNH01000001">
    <property type="protein sequence ID" value="NOU58383.1"/>
    <property type="molecule type" value="Genomic_DNA"/>
</dbReference>
<keyword evidence="1 2" id="KW-0732">Signal</keyword>
<reference evidence="4 5" key="1">
    <citation type="submission" date="2018-12" db="EMBL/GenBank/DDBJ databases">
        <title>Marinifilum JC070 sp. nov., a marine bacterium isolated from Yongle Blue Hole in the South China Sea.</title>
        <authorList>
            <person name="Fu T."/>
        </authorList>
    </citation>
    <scope>NUCLEOTIDE SEQUENCE [LARGE SCALE GENOMIC DNA]</scope>
    <source>
        <strain evidence="4 5">JC070</strain>
    </source>
</reference>
<accession>A0ABX1WQP7</accession>
<dbReference type="Pfam" id="PF13715">
    <property type="entry name" value="CarbopepD_reg_2"/>
    <property type="match status" value="1"/>
</dbReference>
<dbReference type="Pfam" id="PF07715">
    <property type="entry name" value="Plug"/>
    <property type="match status" value="1"/>
</dbReference>